<evidence type="ECO:0000313" key="1">
    <source>
        <dbReference type="EMBL" id="PON27326.1"/>
    </source>
</evidence>
<comment type="caution">
    <text evidence="1">The sequence shown here is derived from an EMBL/GenBank/DDBJ whole genome shotgun (WGS) entry which is preliminary data.</text>
</comment>
<dbReference type="Proteomes" id="UP000054821">
    <property type="component" value="Unassembled WGS sequence"/>
</dbReference>
<organism evidence="1 2">
    <name type="scientific">Trichoderma gamsii</name>
    <dbReference type="NCBI Taxonomy" id="398673"/>
    <lineage>
        <taxon>Eukaryota</taxon>
        <taxon>Fungi</taxon>
        <taxon>Dikarya</taxon>
        <taxon>Ascomycota</taxon>
        <taxon>Pezizomycotina</taxon>
        <taxon>Sordariomycetes</taxon>
        <taxon>Hypocreomycetidae</taxon>
        <taxon>Hypocreales</taxon>
        <taxon>Hypocreaceae</taxon>
        <taxon>Trichoderma</taxon>
    </lineage>
</organism>
<evidence type="ECO:0000313" key="2">
    <source>
        <dbReference type="Proteomes" id="UP000054821"/>
    </source>
</evidence>
<reference evidence="1 2" key="1">
    <citation type="journal article" date="2016" name="Genome Announc.">
        <title>Draft Whole-Genome Sequence of Trichoderma gamsii T6085, a Promising Biocontrol Agent of Fusarium Head Blight on Wheat.</title>
        <authorList>
            <person name="Baroncelli R."/>
            <person name="Zapparata A."/>
            <person name="Piaggeschi G."/>
            <person name="Sarrocco S."/>
            <person name="Vannacci G."/>
        </authorList>
    </citation>
    <scope>NUCLEOTIDE SEQUENCE [LARGE SCALE GENOMIC DNA]</scope>
    <source>
        <strain evidence="1 2">T6085</strain>
    </source>
</reference>
<name>A0A2P4ZSP9_9HYPO</name>
<protein>
    <submittedName>
        <fullName evidence="1">Uncharacterized protein</fullName>
    </submittedName>
</protein>
<sequence>MAEDRPVSLKGAPGNLRFVPGEDVENALGAAAHLTIVRGMLRAVVEDPQGLTEEDFEEFEKTLDFLATEDLAKHVESLQATVRRSRLSRFARFVHTSATPSPPVAKKALCALPPIPRKRCRIFEELEEEEEERRIAATSKIILNEQN</sequence>
<dbReference type="RefSeq" id="XP_018660722.1">
    <property type="nucleotide sequence ID" value="XM_018806004.1"/>
</dbReference>
<keyword evidence="2" id="KW-1185">Reference proteome</keyword>
<dbReference type="GeneID" id="29986087"/>
<dbReference type="AlphaFoldDB" id="A0A2P4ZSP9"/>
<proteinExistence type="predicted"/>
<dbReference type="EMBL" id="JPDN02000010">
    <property type="protein sequence ID" value="PON27326.1"/>
    <property type="molecule type" value="Genomic_DNA"/>
</dbReference>
<accession>A0A2P4ZSP9</accession>
<gene>
    <name evidence="1" type="ORF">TGAM01_v203707</name>
</gene>